<dbReference type="EMBL" id="CP029343">
    <property type="protein sequence ID" value="AWL03682.1"/>
    <property type="molecule type" value="Genomic_DNA"/>
</dbReference>
<organism evidence="2 3">
    <name type="scientific">Massilia oculi</name>
    <dbReference type="NCBI Taxonomy" id="945844"/>
    <lineage>
        <taxon>Bacteria</taxon>
        <taxon>Pseudomonadati</taxon>
        <taxon>Pseudomonadota</taxon>
        <taxon>Betaproteobacteria</taxon>
        <taxon>Burkholderiales</taxon>
        <taxon>Oxalobacteraceae</taxon>
        <taxon>Telluria group</taxon>
        <taxon>Massilia</taxon>
    </lineage>
</organism>
<keyword evidence="3" id="KW-1185">Reference proteome</keyword>
<evidence type="ECO:0000256" key="1">
    <source>
        <dbReference type="SAM" id="MobiDB-lite"/>
    </source>
</evidence>
<dbReference type="RefSeq" id="WP_109344083.1">
    <property type="nucleotide sequence ID" value="NZ_CP029343.1"/>
</dbReference>
<evidence type="ECO:0000313" key="2">
    <source>
        <dbReference type="EMBL" id="AWL03682.1"/>
    </source>
</evidence>
<evidence type="ECO:0000313" key="3">
    <source>
        <dbReference type="Proteomes" id="UP000245820"/>
    </source>
</evidence>
<feature type="compositionally biased region" description="Basic and acidic residues" evidence="1">
    <location>
        <begin position="30"/>
        <end position="39"/>
    </location>
</feature>
<proteinExistence type="predicted"/>
<dbReference type="OrthoDB" id="8779484at2"/>
<dbReference type="AlphaFoldDB" id="A0A2S2DEC1"/>
<reference evidence="2 3" key="1">
    <citation type="submission" date="2018-05" db="EMBL/GenBank/DDBJ databases">
        <title>Complete genome sequence of Massilia oculi sp. nov. CCUG 43427T (=DSM 26321T), the type strain of M. oculi, and comparison with genome sequences of other Massilia strains.</title>
        <authorList>
            <person name="Zhu B."/>
        </authorList>
    </citation>
    <scope>NUCLEOTIDE SEQUENCE [LARGE SCALE GENOMIC DNA]</scope>
    <source>
        <strain evidence="2 3">CCUG 43427</strain>
    </source>
</reference>
<gene>
    <name evidence="2" type="ORF">DIR46_03985</name>
</gene>
<accession>A0A2S2DEC1</accession>
<feature type="region of interest" description="Disordered" evidence="1">
    <location>
        <begin position="1"/>
        <end position="81"/>
    </location>
</feature>
<feature type="compositionally biased region" description="Basic and acidic residues" evidence="1">
    <location>
        <begin position="51"/>
        <end position="64"/>
    </location>
</feature>
<sequence length="81" mass="8474">MNHPTPSIDPKNKGRVMYDEADIGSGERSPGQHETDEMIRGIPSLPPSNRQSDEDAPHGGKEGNEGGGGAPEGNRQGTPGL</sequence>
<dbReference type="KEGG" id="mtim:DIR46_03985"/>
<protein>
    <submittedName>
        <fullName evidence="2">Uncharacterized protein</fullName>
    </submittedName>
</protein>
<name>A0A2S2DEC1_9BURK</name>
<dbReference type="Proteomes" id="UP000245820">
    <property type="component" value="Chromosome"/>
</dbReference>